<organism evidence="1 2">
    <name type="scientific">Candidatus Thermochlorobacter aerophilus</name>
    <dbReference type="NCBI Taxonomy" id="1868324"/>
    <lineage>
        <taxon>Bacteria</taxon>
        <taxon>Pseudomonadati</taxon>
        <taxon>Chlorobiota</taxon>
        <taxon>Chlorobiia</taxon>
        <taxon>Chlorobiales</taxon>
        <taxon>Candidatus Thermochlorobacteriaceae</taxon>
        <taxon>Candidatus Thermochlorobacter</taxon>
    </lineage>
</organism>
<reference evidence="1 2" key="1">
    <citation type="journal article" date="2011" name="ISME J.">
        <title>Community ecology of hot spring cyanobacterial mats: predominant populations and their functional potential.</title>
        <authorList>
            <person name="Klatt C.G."/>
            <person name="Wood J.M."/>
            <person name="Rusch D.B."/>
            <person name="Bateson M.M."/>
            <person name="Hamamura N."/>
            <person name="Heidelberg J.F."/>
            <person name="Grossman A.R."/>
            <person name="Bhaya D."/>
            <person name="Cohan F.M."/>
            <person name="Kuhl M."/>
            <person name="Bryant D.A."/>
            <person name="Ward D.M."/>
        </authorList>
    </citation>
    <scope>NUCLEOTIDE SEQUENCE [LARGE SCALE GENOMIC DNA]</scope>
    <source>
        <strain evidence="1">OS</strain>
    </source>
</reference>
<name>A0A395LXC9_9BACT</name>
<evidence type="ECO:0000313" key="2">
    <source>
        <dbReference type="Proteomes" id="UP000266389"/>
    </source>
</evidence>
<accession>A0A395LXC9</accession>
<sequence length="306" mass="34874">MRQAWLTAIILTLLPTWMWAQPRLAATVQPQPLGRSYFQLESVFLDGSDEFAEDGFRRPLFSGERLSDGKFSERLINFHYEYGVAERLTVVARLGYRFISFTYIDNLNPRLRPNERLFRVQVNGFDDSWLAARYALLYSGFKDEGVSMSMQLGVKFPTGDVTLRVPTGTGYLDFELRALIDSRHKISNIPSYWILDAGYRVRGGEFGDQVPFRVEFGVAAAKELMLRASLNGVITLGEFQRPVGIIENFQRDRPIRLVGDESYLQLAIGFELSVSPTVSLYLDYNNRAFGRTSISSNIVQFGFIVR</sequence>
<gene>
    <name evidence="1" type="ORF">D0433_12220</name>
</gene>
<proteinExistence type="predicted"/>
<dbReference type="Proteomes" id="UP000266389">
    <property type="component" value="Unassembled WGS sequence"/>
</dbReference>
<dbReference type="EMBL" id="PHFL01000068">
    <property type="protein sequence ID" value="RFM23237.1"/>
    <property type="molecule type" value="Genomic_DNA"/>
</dbReference>
<comment type="caution">
    <text evidence="1">The sequence shown here is derived from an EMBL/GenBank/DDBJ whole genome shotgun (WGS) entry which is preliminary data.</text>
</comment>
<dbReference type="AlphaFoldDB" id="A0A395LXC9"/>
<evidence type="ECO:0000313" key="1">
    <source>
        <dbReference type="EMBL" id="RFM23237.1"/>
    </source>
</evidence>
<protein>
    <submittedName>
        <fullName evidence="1">Uncharacterized protein</fullName>
    </submittedName>
</protein>